<keyword evidence="3" id="KW-1185">Reference proteome</keyword>
<keyword evidence="1" id="KW-0812">Transmembrane</keyword>
<dbReference type="HOGENOM" id="CLU_2883200_0_0_9"/>
<feature type="transmembrane region" description="Helical" evidence="1">
    <location>
        <begin position="34"/>
        <end position="55"/>
    </location>
</feature>
<reference evidence="2 3" key="1">
    <citation type="submission" date="2008-08" db="EMBL/GenBank/DDBJ databases">
        <title>Draft genome sequence of Ruminococcus lactaris ATCC 29176.</title>
        <authorList>
            <person name="Sudarsanam P."/>
            <person name="Ley R."/>
            <person name="Guruge J."/>
            <person name="Turnbaugh P.J."/>
            <person name="Mahowald M."/>
            <person name="Liep D."/>
            <person name="Gordon J."/>
        </authorList>
    </citation>
    <scope>NUCLEOTIDE SEQUENCE [LARGE SCALE GENOMIC DNA]</scope>
    <source>
        <strain evidence="2 3">ATCC 29176</strain>
    </source>
</reference>
<dbReference type="Proteomes" id="UP000003254">
    <property type="component" value="Unassembled WGS sequence"/>
</dbReference>
<proteinExistence type="predicted"/>
<comment type="caution">
    <text evidence="2">The sequence shown here is derived from an EMBL/GenBank/DDBJ whole genome shotgun (WGS) entry which is preliminary data.</text>
</comment>
<dbReference type="AlphaFoldDB" id="B5CR02"/>
<evidence type="ECO:0000256" key="1">
    <source>
        <dbReference type="SAM" id="Phobius"/>
    </source>
</evidence>
<gene>
    <name evidence="2" type="ORF">RUMLAC_01902</name>
</gene>
<organism evidence="2 3">
    <name type="scientific">[Ruminococcus] lactaris ATCC 29176</name>
    <dbReference type="NCBI Taxonomy" id="471875"/>
    <lineage>
        <taxon>Bacteria</taxon>
        <taxon>Bacillati</taxon>
        <taxon>Bacillota</taxon>
        <taxon>Clostridia</taxon>
        <taxon>Lachnospirales</taxon>
        <taxon>Lachnospiraceae</taxon>
        <taxon>Mediterraneibacter</taxon>
    </lineage>
</organism>
<name>B5CR02_9FIRM</name>
<dbReference type="EMBL" id="ABOU02000045">
    <property type="protein sequence ID" value="EDY32277.1"/>
    <property type="molecule type" value="Genomic_DNA"/>
</dbReference>
<keyword evidence="1" id="KW-1133">Transmembrane helix</keyword>
<keyword evidence="1" id="KW-0472">Membrane</keyword>
<sequence>MYIIIFFLILQFLPYFFCYLFFHSTRFLPNVNRYSFRISASFPCNFPCFLLPFYLTVILQQVT</sequence>
<reference evidence="2 3" key="2">
    <citation type="submission" date="2008-08" db="EMBL/GenBank/DDBJ databases">
        <authorList>
            <person name="Fulton L."/>
            <person name="Clifton S."/>
            <person name="Fulton B."/>
            <person name="Xu J."/>
            <person name="Minx P."/>
            <person name="Pepin K.H."/>
            <person name="Johnson M."/>
            <person name="Bhonagiri V."/>
            <person name="Nash W.E."/>
            <person name="Mardis E.R."/>
            <person name="Wilson R.K."/>
        </authorList>
    </citation>
    <scope>NUCLEOTIDE SEQUENCE [LARGE SCALE GENOMIC DNA]</scope>
    <source>
        <strain evidence="2 3">ATCC 29176</strain>
    </source>
</reference>
<protein>
    <submittedName>
        <fullName evidence="2">Uncharacterized protein</fullName>
    </submittedName>
</protein>
<feature type="transmembrane region" description="Helical" evidence="1">
    <location>
        <begin position="6"/>
        <end position="22"/>
    </location>
</feature>
<evidence type="ECO:0000313" key="3">
    <source>
        <dbReference type="Proteomes" id="UP000003254"/>
    </source>
</evidence>
<accession>B5CR02</accession>
<evidence type="ECO:0000313" key="2">
    <source>
        <dbReference type="EMBL" id="EDY32277.1"/>
    </source>
</evidence>